<sequence length="414" mass="47075">MKIAIVGGGVSGLYAAWHLAREHEVCLFEAEDRFGGHADTQQVEAGGRNIPVDSGFIVFNEQNYPLFTAWLEALGVRWKSSDMSFAVSDRLTGIEYNATSLNRLFCQRRNLFRPSFLGMVRDILRFYRQAPSLLETIDDRVTLGDWLEGSGLGRAFGEQHLLPMASALWSAPMGRIREFPMRHLLAFMDHHTMLQVNERPEWKTIDGGSRQYVERALPGCGQLRRATPVRSIERHPDHVRIRTDGDDERFDTVILACHSDQALALLDDADRNERMILGAIAYQDNETVLHTDTGLLPSNPAARASWNVRRDAQDREQCRVSYYMNLLQGIDGPEDYIVSLNQTELIDPAKILVKRQYAHPVFTPEAIMAQRRWGEINGRNRTWFCGAWWGWGFHEDGARSARRVIDHLAGRADG</sequence>
<dbReference type="SUPFAM" id="SSF51905">
    <property type="entry name" value="FAD/NAD(P)-binding domain"/>
    <property type="match status" value="1"/>
</dbReference>
<dbReference type="OrthoDB" id="20837at2"/>
<evidence type="ECO:0000313" key="2">
    <source>
        <dbReference type="Proteomes" id="UP000066624"/>
    </source>
</evidence>
<reference evidence="1 2" key="1">
    <citation type="submission" date="2015-07" db="EMBL/GenBank/DDBJ databases">
        <authorList>
            <person name="Noorani M."/>
        </authorList>
    </citation>
    <scope>NUCLEOTIDE SEQUENCE [LARGE SCALE GENOMIC DNA]</scope>
    <source>
        <strain evidence="1 2">KCTC 42284</strain>
    </source>
</reference>
<proteinExistence type="predicted"/>
<protein>
    <submittedName>
        <fullName evidence="1">Putative dehydrogenase</fullName>
    </submittedName>
</protein>
<dbReference type="Gene3D" id="1.10.405.20">
    <property type="match status" value="1"/>
</dbReference>
<dbReference type="PANTHER" id="PTHR42923">
    <property type="entry name" value="PROTOPORPHYRINOGEN OXIDASE"/>
    <property type="match status" value="1"/>
</dbReference>
<evidence type="ECO:0000313" key="1">
    <source>
        <dbReference type="EMBL" id="AKS42276.1"/>
    </source>
</evidence>
<gene>
    <name evidence="1" type="ORF">WM2015_1910</name>
</gene>
<dbReference type="FunFam" id="1.10.405.20:FF:000001">
    <property type="entry name" value="Amine oxidase"/>
    <property type="match status" value="1"/>
</dbReference>
<dbReference type="Pfam" id="PF01593">
    <property type="entry name" value="Amino_oxidase"/>
    <property type="match status" value="1"/>
</dbReference>
<dbReference type="InterPro" id="IPR050464">
    <property type="entry name" value="Zeta_carotene_desat/Oxidored"/>
</dbReference>
<dbReference type="InterPro" id="IPR002937">
    <property type="entry name" value="Amino_oxidase"/>
</dbReference>
<dbReference type="AlphaFoldDB" id="A0A0K0XXD7"/>
<dbReference type="Gene3D" id="3.50.50.60">
    <property type="entry name" value="FAD/NAD(P)-binding domain"/>
    <property type="match status" value="1"/>
</dbReference>
<accession>A0A0K0XXD7</accession>
<dbReference type="RefSeq" id="WP_049725851.1">
    <property type="nucleotide sequence ID" value="NZ_CP012154.1"/>
</dbReference>
<dbReference type="GO" id="GO:0016491">
    <property type="term" value="F:oxidoreductase activity"/>
    <property type="evidence" value="ECO:0007669"/>
    <property type="project" value="InterPro"/>
</dbReference>
<dbReference type="Proteomes" id="UP000066624">
    <property type="component" value="Chromosome"/>
</dbReference>
<name>A0A0K0XXD7_9GAMM</name>
<dbReference type="STRING" id="1579979.WM2015_1910"/>
<dbReference type="PATRIC" id="fig|1579979.3.peg.1954"/>
<dbReference type="PANTHER" id="PTHR42923:SF17">
    <property type="entry name" value="AMINE OXIDASE DOMAIN-CONTAINING PROTEIN"/>
    <property type="match status" value="1"/>
</dbReference>
<keyword evidence="2" id="KW-1185">Reference proteome</keyword>
<dbReference type="KEGG" id="wma:WM2015_1910"/>
<dbReference type="EMBL" id="CP012154">
    <property type="protein sequence ID" value="AKS42276.1"/>
    <property type="molecule type" value="Genomic_DNA"/>
</dbReference>
<dbReference type="InterPro" id="IPR036188">
    <property type="entry name" value="FAD/NAD-bd_sf"/>
</dbReference>
<dbReference type="Gene3D" id="3.30.70.1990">
    <property type="match status" value="1"/>
</dbReference>
<organism evidence="1 2">
    <name type="scientific">Wenzhouxiangella marina</name>
    <dbReference type="NCBI Taxonomy" id="1579979"/>
    <lineage>
        <taxon>Bacteria</taxon>
        <taxon>Pseudomonadati</taxon>
        <taxon>Pseudomonadota</taxon>
        <taxon>Gammaproteobacteria</taxon>
        <taxon>Chromatiales</taxon>
        <taxon>Wenzhouxiangellaceae</taxon>
        <taxon>Wenzhouxiangella</taxon>
    </lineage>
</organism>